<gene>
    <name evidence="1" type="ORF">GX950_02205</name>
</gene>
<dbReference type="EMBL" id="JAAZKV010000018">
    <property type="protein sequence ID" value="NMA44600.1"/>
    <property type="molecule type" value="Genomic_DNA"/>
</dbReference>
<name>A0A7K4BZB6_9ARCH</name>
<sequence length="156" mass="18070">MIPEAELIRKEVILRKMDFPSNISLTKNSLLRWCALSTGFISPKESRDKGLIILDALFVLLFTKKENPTTLDIQSFIKEKTKADFSEKLIRYHLNRLIEFGVLSRDGLKYKINPAPNSDDRTSLADSFDYWVKKEINEELAKTKTALEKLQEAYKK</sequence>
<reference evidence="1 2" key="1">
    <citation type="journal article" date="2020" name="Biotechnol. Biofuels">
        <title>New insights from the biogas microbiome by comprehensive genome-resolved metagenomics of nearly 1600 species originating from multiple anaerobic digesters.</title>
        <authorList>
            <person name="Campanaro S."/>
            <person name="Treu L."/>
            <person name="Rodriguez-R L.M."/>
            <person name="Kovalovszki A."/>
            <person name="Ziels R.M."/>
            <person name="Maus I."/>
            <person name="Zhu X."/>
            <person name="Kougias P.G."/>
            <person name="Basile A."/>
            <person name="Luo G."/>
            <person name="Schluter A."/>
            <person name="Konstantinidis K.T."/>
            <person name="Angelidaki I."/>
        </authorList>
    </citation>
    <scope>NUCLEOTIDE SEQUENCE [LARGE SCALE GENOMIC DNA]</scope>
    <source>
        <strain evidence="1">AS22ysBPME_79</strain>
    </source>
</reference>
<comment type="caution">
    <text evidence="1">The sequence shown here is derived from an EMBL/GenBank/DDBJ whole genome shotgun (WGS) entry which is preliminary data.</text>
</comment>
<dbReference type="AlphaFoldDB" id="A0A7K4BZB6"/>
<accession>A0A7K4BZB6</accession>
<organism evidence="1 2">
    <name type="scientific">Candidatus Iainarchaeum sp</name>
    <dbReference type="NCBI Taxonomy" id="3101447"/>
    <lineage>
        <taxon>Archaea</taxon>
        <taxon>Candidatus Iainarchaeota</taxon>
        <taxon>Candidatus Iainarchaeia</taxon>
        <taxon>Candidatus Iainarchaeales</taxon>
        <taxon>Candidatus Iainarchaeaceae</taxon>
        <taxon>Candidatus Iainarchaeum</taxon>
    </lineage>
</organism>
<proteinExistence type="predicted"/>
<protein>
    <submittedName>
        <fullName evidence="1">Uncharacterized protein</fullName>
    </submittedName>
</protein>
<evidence type="ECO:0000313" key="1">
    <source>
        <dbReference type="EMBL" id="NMA44600.1"/>
    </source>
</evidence>
<evidence type="ECO:0000313" key="2">
    <source>
        <dbReference type="Proteomes" id="UP000526302"/>
    </source>
</evidence>
<dbReference type="Proteomes" id="UP000526302">
    <property type="component" value="Unassembled WGS sequence"/>
</dbReference>